<name>A8RMI7_ENTBW</name>
<protein>
    <submittedName>
        <fullName evidence="1">Uncharacterized protein</fullName>
    </submittedName>
</protein>
<evidence type="ECO:0000313" key="1">
    <source>
        <dbReference type="EMBL" id="EDP17682.1"/>
    </source>
</evidence>
<dbReference type="EMBL" id="ABCC02000021">
    <property type="protein sequence ID" value="EDP17682.1"/>
    <property type="molecule type" value="Genomic_DNA"/>
</dbReference>
<reference evidence="1 2" key="1">
    <citation type="submission" date="2007-08" db="EMBL/GenBank/DDBJ databases">
        <authorList>
            <person name="Fulton L."/>
            <person name="Clifton S."/>
            <person name="Fulton B."/>
            <person name="Xu J."/>
            <person name="Minx P."/>
            <person name="Pepin K.H."/>
            <person name="Johnson M."/>
            <person name="Thiruvilangam P."/>
            <person name="Bhonagiri V."/>
            <person name="Nash W.E."/>
            <person name="Mardis E.R."/>
            <person name="Wilson R.K."/>
        </authorList>
    </citation>
    <scope>NUCLEOTIDE SEQUENCE [LARGE SCALE GENOMIC DNA]</scope>
    <source>
        <strain evidence="2">ATCC BAA-613 / DSM 15670 / CCUG 46953 / JCM 12243 / WAL 16351</strain>
    </source>
</reference>
<dbReference type="Proteomes" id="UP000005396">
    <property type="component" value="Unassembled WGS sequence"/>
</dbReference>
<dbReference type="HOGENOM" id="CLU_3326475_0_0_9"/>
<dbReference type="PaxDb" id="411902-CLOBOL_01922"/>
<accession>A8RMI7</accession>
<gene>
    <name evidence="1" type="ORF">CLOBOL_01922</name>
</gene>
<reference evidence="1 2" key="2">
    <citation type="submission" date="2007-09" db="EMBL/GenBank/DDBJ databases">
        <title>Draft genome sequence of Clostridium bolteae (ATCC BAA-613).</title>
        <authorList>
            <person name="Sudarsanam P."/>
            <person name="Ley R."/>
            <person name="Guruge J."/>
            <person name="Turnbaugh P.J."/>
            <person name="Mahowald M."/>
            <person name="Liep D."/>
            <person name="Gordon J."/>
        </authorList>
    </citation>
    <scope>NUCLEOTIDE SEQUENCE [LARGE SCALE GENOMIC DNA]</scope>
    <source>
        <strain evidence="2">ATCC BAA-613 / DSM 15670 / CCUG 46953 / JCM 12243 / WAL 16351</strain>
    </source>
</reference>
<sequence length="38" mass="4471">MKFTISKIGLKKTKKTVPFYIKYVILQLVNKSIGRDDR</sequence>
<dbReference type="AlphaFoldDB" id="A8RMI7"/>
<organism evidence="1 2">
    <name type="scientific">Enterocloster bolteae (strain ATCC BAA-613 / DSM 15670 / CCUG 46953 / JCM 12243 / WAL 16351)</name>
    <name type="common">Clostridium bolteae</name>
    <dbReference type="NCBI Taxonomy" id="411902"/>
    <lineage>
        <taxon>Bacteria</taxon>
        <taxon>Bacillati</taxon>
        <taxon>Bacillota</taxon>
        <taxon>Clostridia</taxon>
        <taxon>Lachnospirales</taxon>
        <taxon>Lachnospiraceae</taxon>
        <taxon>Enterocloster</taxon>
    </lineage>
</organism>
<evidence type="ECO:0000313" key="2">
    <source>
        <dbReference type="Proteomes" id="UP000005396"/>
    </source>
</evidence>
<proteinExistence type="predicted"/>
<comment type="caution">
    <text evidence="1">The sequence shown here is derived from an EMBL/GenBank/DDBJ whole genome shotgun (WGS) entry which is preliminary data.</text>
</comment>